<evidence type="ECO:0000313" key="3">
    <source>
        <dbReference type="Proteomes" id="UP001610432"/>
    </source>
</evidence>
<keyword evidence="3" id="KW-1185">Reference proteome</keyword>
<accession>A0ABR4LIH1</accession>
<reference evidence="2 3" key="1">
    <citation type="submission" date="2024-07" db="EMBL/GenBank/DDBJ databases">
        <title>Section-level genome sequencing and comparative genomics of Aspergillus sections Usti and Cavernicolus.</title>
        <authorList>
            <consortium name="Lawrence Berkeley National Laboratory"/>
            <person name="Nybo J.L."/>
            <person name="Vesth T.C."/>
            <person name="Theobald S."/>
            <person name="Frisvad J.C."/>
            <person name="Larsen T.O."/>
            <person name="Kjaerboelling I."/>
            <person name="Rothschild-Mancinelli K."/>
            <person name="Lyhne E.K."/>
            <person name="Kogle M.E."/>
            <person name="Barry K."/>
            <person name="Clum A."/>
            <person name="Na H."/>
            <person name="Ledsgaard L."/>
            <person name="Lin J."/>
            <person name="Lipzen A."/>
            <person name="Kuo A."/>
            <person name="Riley R."/>
            <person name="Mondo S."/>
            <person name="Labutti K."/>
            <person name="Haridas S."/>
            <person name="Pangalinan J."/>
            <person name="Salamov A.A."/>
            <person name="Simmons B.A."/>
            <person name="Magnuson J.K."/>
            <person name="Chen J."/>
            <person name="Drula E."/>
            <person name="Henrissat B."/>
            <person name="Wiebenga A."/>
            <person name="Lubbers R.J."/>
            <person name="Gomes A.C."/>
            <person name="Macurrencykelacurrency M.R."/>
            <person name="Stajich J."/>
            <person name="Grigoriev I.V."/>
            <person name="Mortensen U.H."/>
            <person name="De Vries R.P."/>
            <person name="Baker S.E."/>
            <person name="Andersen M.R."/>
        </authorList>
    </citation>
    <scope>NUCLEOTIDE SEQUENCE [LARGE SCALE GENOMIC DNA]</scope>
    <source>
        <strain evidence="2 3">CBS 449.75</strain>
    </source>
</reference>
<name>A0ABR4LIH1_9EURO</name>
<feature type="compositionally biased region" description="Polar residues" evidence="1">
    <location>
        <begin position="39"/>
        <end position="51"/>
    </location>
</feature>
<protein>
    <submittedName>
        <fullName evidence="2">Uncharacterized protein</fullName>
    </submittedName>
</protein>
<comment type="caution">
    <text evidence="2">The sequence shown here is derived from an EMBL/GenBank/DDBJ whole genome shotgun (WGS) entry which is preliminary data.</text>
</comment>
<dbReference type="Proteomes" id="UP001610432">
    <property type="component" value="Unassembled WGS sequence"/>
</dbReference>
<sequence>MSSKPSSSARTSGNRPFASGISGSTRPHSIRALTRPSRPAQTHRSSGVLNSRSFRLTRFTSTLSIRARTLTTSSWQFRIASKSGVSPSESSVSTSVLSKPARTATTR</sequence>
<evidence type="ECO:0000256" key="1">
    <source>
        <dbReference type="SAM" id="MobiDB-lite"/>
    </source>
</evidence>
<feature type="region of interest" description="Disordered" evidence="1">
    <location>
        <begin position="1"/>
        <end position="51"/>
    </location>
</feature>
<gene>
    <name evidence="2" type="ORF">BJX67DRAFT_364423</name>
</gene>
<dbReference type="EMBL" id="JBFXLQ010000055">
    <property type="protein sequence ID" value="KAL2863187.1"/>
    <property type="molecule type" value="Genomic_DNA"/>
</dbReference>
<evidence type="ECO:0000313" key="2">
    <source>
        <dbReference type="EMBL" id="KAL2863187.1"/>
    </source>
</evidence>
<dbReference type="RefSeq" id="XP_070882166.1">
    <property type="nucleotide sequence ID" value="XM_071030188.1"/>
</dbReference>
<proteinExistence type="predicted"/>
<feature type="compositionally biased region" description="Low complexity" evidence="1">
    <location>
        <begin position="81"/>
        <end position="98"/>
    </location>
</feature>
<feature type="region of interest" description="Disordered" evidence="1">
    <location>
        <begin position="81"/>
        <end position="107"/>
    </location>
</feature>
<dbReference type="GeneID" id="98145260"/>
<feature type="compositionally biased region" description="Polar residues" evidence="1">
    <location>
        <begin position="1"/>
        <end position="14"/>
    </location>
</feature>
<organism evidence="2 3">
    <name type="scientific">Aspergillus lucknowensis</name>
    <dbReference type="NCBI Taxonomy" id="176173"/>
    <lineage>
        <taxon>Eukaryota</taxon>
        <taxon>Fungi</taxon>
        <taxon>Dikarya</taxon>
        <taxon>Ascomycota</taxon>
        <taxon>Pezizomycotina</taxon>
        <taxon>Eurotiomycetes</taxon>
        <taxon>Eurotiomycetidae</taxon>
        <taxon>Eurotiales</taxon>
        <taxon>Aspergillaceae</taxon>
        <taxon>Aspergillus</taxon>
        <taxon>Aspergillus subgen. Nidulantes</taxon>
    </lineage>
</organism>